<protein>
    <submittedName>
        <fullName evidence="3">CAP domain-containing protein</fullName>
    </submittedName>
</protein>
<evidence type="ECO:0000313" key="4">
    <source>
        <dbReference type="Proteomes" id="UP000318733"/>
    </source>
</evidence>
<dbReference type="OrthoDB" id="982527at2"/>
<comment type="caution">
    <text evidence="3">The sequence shown here is derived from an EMBL/GenBank/DDBJ whole genome shotgun (WGS) entry which is preliminary data.</text>
</comment>
<dbReference type="EMBL" id="VLPK01000003">
    <property type="protein sequence ID" value="TSJ39314.1"/>
    <property type="molecule type" value="Genomic_DNA"/>
</dbReference>
<feature type="chain" id="PRO_5021735465" evidence="1">
    <location>
        <begin position="20"/>
        <end position="186"/>
    </location>
</feature>
<dbReference type="Gene3D" id="3.40.33.10">
    <property type="entry name" value="CAP"/>
    <property type="match status" value="1"/>
</dbReference>
<organism evidence="3 4">
    <name type="scientific">Mucilaginibacter corticis</name>
    <dbReference type="NCBI Taxonomy" id="2597670"/>
    <lineage>
        <taxon>Bacteria</taxon>
        <taxon>Pseudomonadati</taxon>
        <taxon>Bacteroidota</taxon>
        <taxon>Sphingobacteriia</taxon>
        <taxon>Sphingobacteriales</taxon>
        <taxon>Sphingobacteriaceae</taxon>
        <taxon>Mucilaginibacter</taxon>
    </lineage>
</organism>
<dbReference type="RefSeq" id="WP_144249351.1">
    <property type="nucleotide sequence ID" value="NZ_VLPK01000003.1"/>
</dbReference>
<reference evidence="3 4" key="1">
    <citation type="submission" date="2019-07" db="EMBL/GenBank/DDBJ databases">
        <authorList>
            <person name="Huq M.A."/>
        </authorList>
    </citation>
    <scope>NUCLEOTIDE SEQUENCE [LARGE SCALE GENOMIC DNA]</scope>
    <source>
        <strain evidence="3 4">MAH-19</strain>
    </source>
</reference>
<keyword evidence="4" id="KW-1185">Reference proteome</keyword>
<evidence type="ECO:0000313" key="3">
    <source>
        <dbReference type="EMBL" id="TSJ39314.1"/>
    </source>
</evidence>
<dbReference type="PANTHER" id="PTHR31157:SF1">
    <property type="entry name" value="SCP DOMAIN-CONTAINING PROTEIN"/>
    <property type="match status" value="1"/>
</dbReference>
<dbReference type="InterPro" id="IPR014044">
    <property type="entry name" value="CAP_dom"/>
</dbReference>
<gene>
    <name evidence="3" type="ORF">FO440_16310</name>
</gene>
<dbReference type="PANTHER" id="PTHR31157">
    <property type="entry name" value="SCP DOMAIN-CONTAINING PROTEIN"/>
    <property type="match status" value="1"/>
</dbReference>
<dbReference type="AlphaFoldDB" id="A0A556MHC2"/>
<dbReference type="Proteomes" id="UP000318733">
    <property type="component" value="Unassembled WGS sequence"/>
</dbReference>
<evidence type="ECO:0000256" key="1">
    <source>
        <dbReference type="SAM" id="SignalP"/>
    </source>
</evidence>
<sequence length="186" mass="21302">MKYLILGIALIFLTQSVHSQNPGTNKFKKEFLQAINRTRQKGCTCGTTYMPPAPPLVWNNLLEKAAKGHAQDMAQNQYFSHVSRDGRTTFNRVENAGYTRTGYKSFTVGENIAQGQPTIAVVLQGWLNSERHCRNLMNPDFKEVGIWLYDTYWVQDFGGREEFSPEMKRMIKSGKVKIIHEDPRGR</sequence>
<evidence type="ECO:0000259" key="2">
    <source>
        <dbReference type="Pfam" id="PF00188"/>
    </source>
</evidence>
<name>A0A556MHC2_9SPHI</name>
<proteinExistence type="predicted"/>
<dbReference type="InterPro" id="IPR035940">
    <property type="entry name" value="CAP_sf"/>
</dbReference>
<keyword evidence="1" id="KW-0732">Signal</keyword>
<dbReference type="SUPFAM" id="SSF55797">
    <property type="entry name" value="PR-1-like"/>
    <property type="match status" value="1"/>
</dbReference>
<dbReference type="CDD" id="cd05379">
    <property type="entry name" value="CAP_bacterial"/>
    <property type="match status" value="1"/>
</dbReference>
<accession>A0A556MHC2</accession>
<feature type="signal peptide" evidence="1">
    <location>
        <begin position="1"/>
        <end position="19"/>
    </location>
</feature>
<feature type="domain" description="SCP" evidence="2">
    <location>
        <begin position="52"/>
        <end position="151"/>
    </location>
</feature>
<dbReference type="Pfam" id="PF00188">
    <property type="entry name" value="CAP"/>
    <property type="match status" value="1"/>
</dbReference>